<dbReference type="PIRSF" id="PIRSF029394">
    <property type="entry name" value="UCP029394"/>
    <property type="match status" value="1"/>
</dbReference>
<reference evidence="2" key="1">
    <citation type="journal article" date="2019" name="Int. J. Syst. Evol. Microbiol.">
        <title>The Global Catalogue of Microorganisms (GCM) 10K type strain sequencing project: providing services to taxonomists for standard genome sequencing and annotation.</title>
        <authorList>
            <consortium name="The Broad Institute Genomics Platform"/>
            <consortium name="The Broad Institute Genome Sequencing Center for Infectious Disease"/>
            <person name="Wu L."/>
            <person name="Ma J."/>
        </authorList>
    </citation>
    <scope>NUCLEOTIDE SEQUENCE [LARGE SCALE GENOMIC DNA]</scope>
    <source>
        <strain evidence="2">JCM 12165</strain>
    </source>
</reference>
<dbReference type="InterPro" id="IPR032710">
    <property type="entry name" value="NTF2-like_dom_sf"/>
</dbReference>
<dbReference type="SUPFAM" id="SSF54427">
    <property type="entry name" value="NTF2-like"/>
    <property type="match status" value="1"/>
</dbReference>
<gene>
    <name evidence="1" type="ORF">ACFSCY_01665</name>
</gene>
<proteinExistence type="predicted"/>
<organism evidence="1 2">
    <name type="scientific">Pseudonocardia aurantiaca</name>
    <dbReference type="NCBI Taxonomy" id="75290"/>
    <lineage>
        <taxon>Bacteria</taxon>
        <taxon>Bacillati</taxon>
        <taxon>Actinomycetota</taxon>
        <taxon>Actinomycetes</taxon>
        <taxon>Pseudonocardiales</taxon>
        <taxon>Pseudonocardiaceae</taxon>
        <taxon>Pseudonocardia</taxon>
    </lineage>
</organism>
<protein>
    <recommendedName>
        <fullName evidence="3">DUF4440 domain-containing protein</fullName>
    </recommendedName>
</protein>
<comment type="caution">
    <text evidence="1">The sequence shown here is derived from an EMBL/GenBank/DDBJ whole genome shotgun (WGS) entry which is preliminary data.</text>
</comment>
<evidence type="ECO:0000313" key="1">
    <source>
        <dbReference type="EMBL" id="MFD1528143.1"/>
    </source>
</evidence>
<dbReference type="Proteomes" id="UP001597145">
    <property type="component" value="Unassembled WGS sequence"/>
</dbReference>
<evidence type="ECO:0000313" key="2">
    <source>
        <dbReference type="Proteomes" id="UP001597145"/>
    </source>
</evidence>
<dbReference type="RefSeq" id="WP_343972401.1">
    <property type="nucleotide sequence ID" value="NZ_BAAAJG010000003.1"/>
</dbReference>
<accession>A0ABW4FBN5</accession>
<name>A0ABW4FBN5_9PSEU</name>
<sequence length="142" mass="15111">MDETADDVSARCLAHISDLHRTIADWLSGRAPGTAEAFAAFADAHAGGFTMVTPEGSLLHRDDVLPGFKNAHGSAPELSIEIVGVSVVHADSASVVATYEEWQNGLAGRTGRRSTVVFERDPAASHGLRAKHLHETWITRAG</sequence>
<dbReference type="EMBL" id="JBHUCP010000001">
    <property type="protein sequence ID" value="MFD1528143.1"/>
    <property type="molecule type" value="Genomic_DNA"/>
</dbReference>
<keyword evidence="2" id="KW-1185">Reference proteome</keyword>
<evidence type="ECO:0008006" key="3">
    <source>
        <dbReference type="Google" id="ProtNLM"/>
    </source>
</evidence>
<dbReference type="Gene3D" id="3.10.450.50">
    <property type="match status" value="1"/>
</dbReference>
<dbReference type="InterPro" id="IPR016918">
    <property type="entry name" value="UCP029394"/>
</dbReference>